<evidence type="ECO:0000313" key="2">
    <source>
        <dbReference type="EMBL" id="KAH3884837.1"/>
    </source>
</evidence>
<name>A0A9D4S024_DREPO</name>
<keyword evidence="1" id="KW-1133">Transmembrane helix</keyword>
<feature type="transmembrane region" description="Helical" evidence="1">
    <location>
        <begin position="36"/>
        <end position="58"/>
    </location>
</feature>
<dbReference type="Proteomes" id="UP000828390">
    <property type="component" value="Unassembled WGS sequence"/>
</dbReference>
<organism evidence="2 3">
    <name type="scientific">Dreissena polymorpha</name>
    <name type="common">Zebra mussel</name>
    <name type="synonym">Mytilus polymorpha</name>
    <dbReference type="NCBI Taxonomy" id="45954"/>
    <lineage>
        <taxon>Eukaryota</taxon>
        <taxon>Metazoa</taxon>
        <taxon>Spiralia</taxon>
        <taxon>Lophotrochozoa</taxon>
        <taxon>Mollusca</taxon>
        <taxon>Bivalvia</taxon>
        <taxon>Autobranchia</taxon>
        <taxon>Heteroconchia</taxon>
        <taxon>Euheterodonta</taxon>
        <taxon>Imparidentia</taxon>
        <taxon>Neoheterodontei</taxon>
        <taxon>Myida</taxon>
        <taxon>Dreissenoidea</taxon>
        <taxon>Dreissenidae</taxon>
        <taxon>Dreissena</taxon>
    </lineage>
</organism>
<gene>
    <name evidence="2" type="ORF">DPMN_008822</name>
</gene>
<accession>A0A9D4S024</accession>
<proteinExistence type="predicted"/>
<evidence type="ECO:0000256" key="1">
    <source>
        <dbReference type="SAM" id="Phobius"/>
    </source>
</evidence>
<keyword evidence="1" id="KW-0812">Transmembrane</keyword>
<evidence type="ECO:0000313" key="3">
    <source>
        <dbReference type="Proteomes" id="UP000828390"/>
    </source>
</evidence>
<keyword evidence="1" id="KW-0472">Membrane</keyword>
<dbReference type="EMBL" id="JAIWYP010000001">
    <property type="protein sequence ID" value="KAH3884837.1"/>
    <property type="molecule type" value="Genomic_DNA"/>
</dbReference>
<dbReference type="AlphaFoldDB" id="A0A9D4S024"/>
<comment type="caution">
    <text evidence="2">The sequence shown here is derived from an EMBL/GenBank/DDBJ whole genome shotgun (WGS) entry which is preliminary data.</text>
</comment>
<reference evidence="2" key="1">
    <citation type="journal article" date="2019" name="bioRxiv">
        <title>The Genome of the Zebra Mussel, Dreissena polymorpha: A Resource for Invasive Species Research.</title>
        <authorList>
            <person name="McCartney M.A."/>
            <person name="Auch B."/>
            <person name="Kono T."/>
            <person name="Mallez S."/>
            <person name="Zhang Y."/>
            <person name="Obille A."/>
            <person name="Becker A."/>
            <person name="Abrahante J.E."/>
            <person name="Garbe J."/>
            <person name="Badalamenti J.P."/>
            <person name="Herman A."/>
            <person name="Mangelson H."/>
            <person name="Liachko I."/>
            <person name="Sullivan S."/>
            <person name="Sone E.D."/>
            <person name="Koren S."/>
            <person name="Silverstein K.A.T."/>
            <person name="Beckman K.B."/>
            <person name="Gohl D.M."/>
        </authorList>
    </citation>
    <scope>NUCLEOTIDE SEQUENCE</scope>
    <source>
        <strain evidence="2">Duluth1</strain>
        <tissue evidence="2">Whole animal</tissue>
    </source>
</reference>
<reference evidence="2" key="2">
    <citation type="submission" date="2020-11" db="EMBL/GenBank/DDBJ databases">
        <authorList>
            <person name="McCartney M.A."/>
            <person name="Auch B."/>
            <person name="Kono T."/>
            <person name="Mallez S."/>
            <person name="Becker A."/>
            <person name="Gohl D.M."/>
            <person name="Silverstein K.A.T."/>
            <person name="Koren S."/>
            <person name="Bechman K.B."/>
            <person name="Herman A."/>
            <person name="Abrahante J.E."/>
            <person name="Garbe J."/>
        </authorList>
    </citation>
    <scope>NUCLEOTIDE SEQUENCE</scope>
    <source>
        <strain evidence="2">Duluth1</strain>
        <tissue evidence="2">Whole animal</tissue>
    </source>
</reference>
<sequence>MNGHIQKIITSYLGGMRHRFTVGDQPTRWQKLEKGIVTGCTVFVVLFIMGMNLLISAAQERHVDQRQSGISNLAEASWMTSH</sequence>
<protein>
    <submittedName>
        <fullName evidence="2">Uncharacterized protein</fullName>
    </submittedName>
</protein>
<keyword evidence="3" id="KW-1185">Reference proteome</keyword>